<protein>
    <submittedName>
        <fullName evidence="2">Dehydrogenase (Flavoprotein)</fullName>
    </submittedName>
</protein>
<proteinExistence type="predicted"/>
<evidence type="ECO:0000313" key="2">
    <source>
        <dbReference type="EMBL" id="CCC82330.1"/>
    </source>
</evidence>
<dbReference type="InterPro" id="IPR023753">
    <property type="entry name" value="FAD/NAD-binding_dom"/>
</dbReference>
<dbReference type="PaxDb" id="768679-TTX_1709"/>
<dbReference type="SUPFAM" id="SSF51905">
    <property type="entry name" value="FAD/NAD(P)-binding domain"/>
    <property type="match status" value="1"/>
</dbReference>
<dbReference type="EMBL" id="FN869859">
    <property type="protein sequence ID" value="CCC82330.1"/>
    <property type="molecule type" value="Genomic_DNA"/>
</dbReference>
<dbReference type="PANTHER" id="PTHR42685:SF21">
    <property type="entry name" value="DEHYDROGENASE (FLAVOPROTEIN)-LIKE PROTEIN"/>
    <property type="match status" value="1"/>
</dbReference>
<dbReference type="InterPro" id="IPR036188">
    <property type="entry name" value="FAD/NAD-bd_sf"/>
</dbReference>
<dbReference type="STRING" id="768679.TTX_1709"/>
<dbReference type="Gene3D" id="3.50.50.60">
    <property type="entry name" value="FAD/NAD(P)-binding domain"/>
    <property type="match status" value="1"/>
</dbReference>
<dbReference type="eggNOG" id="arCOG00570">
    <property type="taxonomic scope" value="Archaea"/>
</dbReference>
<feature type="domain" description="FAD/NAD(P)-binding" evidence="1">
    <location>
        <begin position="15"/>
        <end position="148"/>
    </location>
</feature>
<gene>
    <name evidence="2" type="ordered locus">TTX_1709</name>
</gene>
<organism evidence="2 3">
    <name type="scientific">Thermoproteus tenax (strain ATCC 35583 / DSM 2078 / JCM 9277 / NBRC 100435 / Kra 1)</name>
    <dbReference type="NCBI Taxonomy" id="768679"/>
    <lineage>
        <taxon>Archaea</taxon>
        <taxon>Thermoproteota</taxon>
        <taxon>Thermoprotei</taxon>
        <taxon>Thermoproteales</taxon>
        <taxon>Thermoproteaceae</taxon>
        <taxon>Thermoproteus</taxon>
    </lineage>
</organism>
<name>G4RL85_THETK</name>
<keyword evidence="3" id="KW-1185">Reference proteome</keyword>
<dbReference type="AlphaFoldDB" id="G4RL85"/>
<accession>G4RL85</accession>
<evidence type="ECO:0000259" key="1">
    <source>
        <dbReference type="Pfam" id="PF07992"/>
    </source>
</evidence>
<dbReference type="HOGENOM" id="CLU_024648_0_1_2"/>
<dbReference type="KEGG" id="ttn:TTX_1709"/>
<dbReference type="InterPro" id="IPR050407">
    <property type="entry name" value="Geranylgeranyl_reductase"/>
</dbReference>
<dbReference type="PANTHER" id="PTHR42685">
    <property type="entry name" value="GERANYLGERANYL DIPHOSPHATE REDUCTASE"/>
    <property type="match status" value="1"/>
</dbReference>
<dbReference type="Pfam" id="PF07992">
    <property type="entry name" value="Pyr_redox_2"/>
    <property type="match status" value="1"/>
</dbReference>
<evidence type="ECO:0000313" key="3">
    <source>
        <dbReference type="Proteomes" id="UP000002654"/>
    </source>
</evidence>
<dbReference type="PATRIC" id="fig|768679.9.peg.1730"/>
<reference evidence="2 3" key="1">
    <citation type="journal article" date="2011" name="PLoS ONE">
        <title>The complete genome sequence of Thermoproteus tenax: a physiologically versatile member of the Crenarchaeota.</title>
        <authorList>
            <person name="Siebers B."/>
            <person name="Zaparty M."/>
            <person name="Raddatz G."/>
            <person name="Tjaden B."/>
            <person name="Albers S.V."/>
            <person name="Bell S.D."/>
            <person name="Blombach F."/>
            <person name="Kletzin A."/>
            <person name="Kyrpides N."/>
            <person name="Lanz C."/>
            <person name="Plagens A."/>
            <person name="Rampp M."/>
            <person name="Rosinus A."/>
            <person name="von Jan M."/>
            <person name="Makarova K.S."/>
            <person name="Klenk H.P."/>
            <person name="Schuster S.C."/>
            <person name="Hensel R."/>
        </authorList>
    </citation>
    <scope>NUCLEOTIDE SEQUENCE [LARGE SCALE GENOMIC DNA]</scope>
    <source>
        <strain evidence="3">ATCC 35583 / DSM 2078 / JCM 9277 / NBRC 100435 / Kra 1</strain>
    </source>
</reference>
<dbReference type="GO" id="GO:0016491">
    <property type="term" value="F:oxidoreductase activity"/>
    <property type="evidence" value="ECO:0007669"/>
    <property type="project" value="InterPro"/>
</dbReference>
<sequence length="365" mass="40090">MNCTQLLDLSYFSVRVAIIGAGPAGLSAARGLDADVFEEHDSVGLPRHCTSLVSSEGAESSGISPSLVVSKYNLVTLMNLRGDYIVFRLRKPVYMIDRPGLEDKLAEGIAVKLRSRVTGVEGHYIFVNNERRGPYDVIVIAEGAARRFSERYGKVVRLPGLQIDARIAGRPLEEMNVIYDRKISQSYFAWVVHIDGELYRIGLADRSQIPQKLQKLLKIFRAEPVSKPFGGGVLAGPPAPRLVVGPHALVGDAAGLTKPLSGGGIVLALKSGVALRDSINKGDLGLYESALRPTLLRLKVAHLAYKFMYERGFVHKSLALFSKSEFLAYDYDDHVKTLLLALMTTHKAPIALAEGLRYYLRSEKI</sequence>
<dbReference type="Proteomes" id="UP000002654">
    <property type="component" value="Chromosome"/>
</dbReference>